<name>A0A1U7NGG6_9FIRM</name>
<accession>A0A1U7NGG6</accession>
<evidence type="ECO:0000313" key="2">
    <source>
        <dbReference type="Proteomes" id="UP000186341"/>
    </source>
</evidence>
<gene>
    <name evidence="1" type="ORF">BO222_05565</name>
</gene>
<evidence type="ECO:0000313" key="1">
    <source>
        <dbReference type="EMBL" id="OLU40178.1"/>
    </source>
</evidence>
<proteinExistence type="predicted"/>
<dbReference type="EMBL" id="MPJW01000115">
    <property type="protein sequence ID" value="OLU40178.1"/>
    <property type="molecule type" value="Genomic_DNA"/>
</dbReference>
<comment type="caution">
    <text evidence="1">The sequence shown here is derived from an EMBL/GenBank/DDBJ whole genome shotgun (WGS) entry which is preliminary data.</text>
</comment>
<reference evidence="1 2" key="1">
    <citation type="submission" date="2016-11" db="EMBL/GenBank/DDBJ databases">
        <title>Description of two novel members of the family Erysipelotrichaceae: Ileibacterium lipovorans gen. nov., sp. nov. and Dubosiella newyorkensis, gen. nov., sp. nov.</title>
        <authorList>
            <person name="Cox L.M."/>
            <person name="Sohn J."/>
            <person name="Tyrrell K.L."/>
            <person name="Citron D.M."/>
            <person name="Lawson P.A."/>
            <person name="Patel N.B."/>
            <person name="Iizumi T."/>
            <person name="Perez-Perez G.I."/>
            <person name="Goldstein E.J."/>
            <person name="Blaser M.J."/>
        </authorList>
    </citation>
    <scope>NUCLEOTIDE SEQUENCE [LARGE SCALE GENOMIC DNA]</scope>
    <source>
        <strain evidence="1 2">NYU-BL-A3</strain>
    </source>
</reference>
<dbReference type="Proteomes" id="UP000186341">
    <property type="component" value="Unassembled WGS sequence"/>
</dbReference>
<keyword evidence="2" id="KW-1185">Reference proteome</keyword>
<sequence>MMDFLESIFLKGLPEQLHQTRFRQAQLLLNEALKQNRYVERNWLKLQNQPVKSMNSYDRLI</sequence>
<protein>
    <submittedName>
        <fullName evidence="1">Uncharacterized protein</fullName>
    </submittedName>
</protein>
<organism evidence="1 2">
    <name type="scientific">Ileibacterium valens</name>
    <dbReference type="NCBI Taxonomy" id="1862668"/>
    <lineage>
        <taxon>Bacteria</taxon>
        <taxon>Bacillati</taxon>
        <taxon>Bacillota</taxon>
        <taxon>Erysipelotrichia</taxon>
        <taxon>Erysipelotrichales</taxon>
        <taxon>Erysipelotrichaceae</taxon>
        <taxon>Ileibacterium</taxon>
    </lineage>
</organism>
<dbReference type="AlphaFoldDB" id="A0A1U7NGG6"/>